<feature type="chain" id="PRO_5043519787" description="Expp1 protein" evidence="1">
    <location>
        <begin position="25"/>
        <end position="242"/>
    </location>
</feature>
<dbReference type="AlphaFoldDB" id="A0AAW1J8C3"/>
<evidence type="ECO:0000313" key="2">
    <source>
        <dbReference type="EMBL" id="KAK9699240.1"/>
    </source>
</evidence>
<gene>
    <name evidence="2" type="ORF">RND81_08G162000</name>
</gene>
<dbReference type="Proteomes" id="UP001443914">
    <property type="component" value="Unassembled WGS sequence"/>
</dbReference>
<accession>A0AAW1J8C3</accession>
<dbReference type="GO" id="GO:0005829">
    <property type="term" value="C:cytosol"/>
    <property type="evidence" value="ECO:0007669"/>
    <property type="project" value="TreeGrafter"/>
</dbReference>
<protein>
    <recommendedName>
        <fullName evidence="4">Expp1 protein</fullName>
    </recommendedName>
</protein>
<sequence>MRLLNLKLLLTLITIAASKTTVNGGDNNQVYSPCEDTTVEKHDGFTLGLAFAANKNSFFLSNNQSVQLSPCDKRLSLSGNSQFALFRPIVDQISLLTLDSSSIRSGGYMVAFAGSKYAARSPPALVADGTHIVTSFTLVLEFNHGQLQNLFWKRDGCASCQGKTNNVVCLNNEACGIKLSECKTQGGSVDCSLGIQLAFSGTDKHYSVLNSWYEVENLRQYSLVGLYTDLRQSLTDQFNNFF</sequence>
<proteinExistence type="predicted"/>
<dbReference type="GO" id="GO:0046872">
    <property type="term" value="F:metal ion binding"/>
    <property type="evidence" value="ECO:0007669"/>
    <property type="project" value="InterPro"/>
</dbReference>
<keyword evidence="3" id="KW-1185">Reference proteome</keyword>
<comment type="caution">
    <text evidence="2">The sequence shown here is derived from an EMBL/GenBank/DDBJ whole genome shotgun (WGS) entry which is preliminary data.</text>
</comment>
<feature type="signal peptide" evidence="1">
    <location>
        <begin position="1"/>
        <end position="24"/>
    </location>
</feature>
<reference evidence="2" key="1">
    <citation type="submission" date="2024-03" db="EMBL/GenBank/DDBJ databases">
        <title>WGS assembly of Saponaria officinalis var. Norfolk2.</title>
        <authorList>
            <person name="Jenkins J."/>
            <person name="Shu S."/>
            <person name="Grimwood J."/>
            <person name="Barry K."/>
            <person name="Goodstein D."/>
            <person name="Schmutz J."/>
            <person name="Leebens-Mack J."/>
            <person name="Osbourn A."/>
        </authorList>
    </citation>
    <scope>NUCLEOTIDE SEQUENCE [LARGE SCALE GENOMIC DNA]</scope>
    <source>
        <strain evidence="2">JIC</strain>
    </source>
</reference>
<evidence type="ECO:0000256" key="1">
    <source>
        <dbReference type="SAM" id="SignalP"/>
    </source>
</evidence>
<organism evidence="2 3">
    <name type="scientific">Saponaria officinalis</name>
    <name type="common">Common soapwort</name>
    <name type="synonym">Lychnis saponaria</name>
    <dbReference type="NCBI Taxonomy" id="3572"/>
    <lineage>
        <taxon>Eukaryota</taxon>
        <taxon>Viridiplantae</taxon>
        <taxon>Streptophyta</taxon>
        <taxon>Embryophyta</taxon>
        <taxon>Tracheophyta</taxon>
        <taxon>Spermatophyta</taxon>
        <taxon>Magnoliopsida</taxon>
        <taxon>eudicotyledons</taxon>
        <taxon>Gunneridae</taxon>
        <taxon>Pentapetalae</taxon>
        <taxon>Caryophyllales</taxon>
        <taxon>Caryophyllaceae</taxon>
        <taxon>Caryophylleae</taxon>
        <taxon>Saponaria</taxon>
    </lineage>
</organism>
<name>A0AAW1J8C3_SAPOF</name>
<dbReference type="GO" id="GO:0017183">
    <property type="term" value="P:protein histidyl modification to diphthamide"/>
    <property type="evidence" value="ECO:0007669"/>
    <property type="project" value="InterPro"/>
</dbReference>
<evidence type="ECO:0008006" key="4">
    <source>
        <dbReference type="Google" id="ProtNLM"/>
    </source>
</evidence>
<dbReference type="EMBL" id="JBDFQZ010000008">
    <property type="protein sequence ID" value="KAK9699240.1"/>
    <property type="molecule type" value="Genomic_DNA"/>
</dbReference>
<keyword evidence="1" id="KW-0732">Signal</keyword>
<dbReference type="PANTHER" id="PTHR21454">
    <property type="entry name" value="DPH3 HOMOLOG-RELATED"/>
    <property type="match status" value="1"/>
</dbReference>
<evidence type="ECO:0000313" key="3">
    <source>
        <dbReference type="Proteomes" id="UP001443914"/>
    </source>
</evidence>
<dbReference type="InterPro" id="IPR044248">
    <property type="entry name" value="DPH3/4-like"/>
</dbReference>
<dbReference type="PANTHER" id="PTHR21454:SF41">
    <property type="entry name" value="EXPP1 PROTEIN"/>
    <property type="match status" value="1"/>
</dbReference>